<dbReference type="InterPro" id="IPR021298">
    <property type="entry name" value="CFAP298"/>
</dbReference>
<reference evidence="3 4" key="1">
    <citation type="journal article" date="2024" name="Science">
        <title>Giant polyketide synthase enzymes in the biosynthesis of giant marine polyether toxins.</title>
        <authorList>
            <person name="Fallon T.R."/>
            <person name="Shende V.V."/>
            <person name="Wierzbicki I.H."/>
            <person name="Pendleton A.L."/>
            <person name="Watervoot N.F."/>
            <person name="Auber R.P."/>
            <person name="Gonzalez D.J."/>
            <person name="Wisecaver J.H."/>
            <person name="Moore B.S."/>
        </authorList>
    </citation>
    <scope>NUCLEOTIDE SEQUENCE [LARGE SCALE GENOMIC DNA]</scope>
    <source>
        <strain evidence="3 4">12B1</strain>
    </source>
</reference>
<dbReference type="GO" id="GO:0003352">
    <property type="term" value="P:regulation of cilium movement"/>
    <property type="evidence" value="ECO:0007669"/>
    <property type="project" value="InterPro"/>
</dbReference>
<dbReference type="Proteomes" id="UP001515480">
    <property type="component" value="Unassembled WGS sequence"/>
</dbReference>
<evidence type="ECO:0000313" key="3">
    <source>
        <dbReference type="EMBL" id="KAL1515794.1"/>
    </source>
</evidence>
<gene>
    <name evidence="3" type="ORF">AB1Y20_002410</name>
</gene>
<sequence length="291" mass="32947">MVLLQVKRSEKESFLYEVPAATEIEEVRRELVKIHNLRFKTNRLTAAVEQLALYGPMKLPEQQGLDDETPLLEDYDVTTGTTQKRTVQHGANYRQDPTEKRTGGAPSDELASVLNRTAEDAKALVSQRMVEMKKPITSKVLEDALNNIRGAVMIVYPMGLPDYDDVRRILEEREELDGASALEVLEPNKASLWFFSKEAMDGKLLSDYVGKNDKTKVIAKLQKKGASAPMREPVVSEDEQKAMVAFYHKKQQEMEKLSLEDEDNYMHSQWANPKALKNAFTGVGDVSWKAR</sequence>
<keyword evidence="4" id="KW-1185">Reference proteome</keyword>
<dbReference type="EMBL" id="JBGBPQ010000011">
    <property type="protein sequence ID" value="KAL1515794.1"/>
    <property type="molecule type" value="Genomic_DNA"/>
</dbReference>
<evidence type="ECO:0008006" key="5">
    <source>
        <dbReference type="Google" id="ProtNLM"/>
    </source>
</evidence>
<evidence type="ECO:0000256" key="2">
    <source>
        <dbReference type="SAM" id="MobiDB-lite"/>
    </source>
</evidence>
<accession>A0AB34J954</accession>
<proteinExistence type="inferred from homology"/>
<evidence type="ECO:0000256" key="1">
    <source>
        <dbReference type="ARBA" id="ARBA00009619"/>
    </source>
</evidence>
<dbReference type="PANTHER" id="PTHR13238">
    <property type="entry name" value="PROTEIN C21ORF59"/>
    <property type="match status" value="1"/>
</dbReference>
<feature type="region of interest" description="Disordered" evidence="2">
    <location>
        <begin position="78"/>
        <end position="107"/>
    </location>
</feature>
<comment type="similarity">
    <text evidence="1">Belongs to the CFAP298 family.</text>
</comment>
<protein>
    <recommendedName>
        <fullName evidence="5">Ubiquitin-like domain-containing protein</fullName>
    </recommendedName>
</protein>
<comment type="caution">
    <text evidence="3">The sequence shown here is derived from an EMBL/GenBank/DDBJ whole genome shotgun (WGS) entry which is preliminary data.</text>
</comment>
<dbReference type="AlphaFoldDB" id="A0AB34J954"/>
<name>A0AB34J954_PRYPA</name>
<organism evidence="3 4">
    <name type="scientific">Prymnesium parvum</name>
    <name type="common">Toxic golden alga</name>
    <dbReference type="NCBI Taxonomy" id="97485"/>
    <lineage>
        <taxon>Eukaryota</taxon>
        <taxon>Haptista</taxon>
        <taxon>Haptophyta</taxon>
        <taxon>Prymnesiophyceae</taxon>
        <taxon>Prymnesiales</taxon>
        <taxon>Prymnesiaceae</taxon>
        <taxon>Prymnesium</taxon>
    </lineage>
</organism>
<dbReference type="PANTHER" id="PTHR13238:SF0">
    <property type="entry name" value="CILIA- AND FLAGELLA-ASSOCIATED PROTEIN 298"/>
    <property type="match status" value="1"/>
</dbReference>
<dbReference type="Pfam" id="PF11069">
    <property type="entry name" value="CFAP298"/>
    <property type="match status" value="1"/>
</dbReference>
<evidence type="ECO:0000313" key="4">
    <source>
        <dbReference type="Proteomes" id="UP001515480"/>
    </source>
</evidence>